<gene>
    <name evidence="2" type="ORF">AB5J53_31440</name>
</gene>
<evidence type="ECO:0000313" key="2">
    <source>
        <dbReference type="EMBL" id="XDQ55861.1"/>
    </source>
</evidence>
<feature type="chain" id="PRO_5044205628" description="PLAT domain-containing protein" evidence="1">
    <location>
        <begin position="28"/>
        <end position="173"/>
    </location>
</feature>
<name>A0AB39RMX2_9ACTN</name>
<sequence>MRKTLTTVGLAASALATGVLLATPAAAASATTDFDVIFPGQKPETQYHVTNTADVSAGRITAKSVVSWQILVDQVVDNSKRFTSFKVTTRLESRPGKDNADAVETSRTCDLTKLVNDNYTWFQIEPVNTCTAPSMIYDGDLFWSSDSTIVYDIEGDGKGAITKEILGSPLVHG</sequence>
<keyword evidence="1" id="KW-0732">Signal</keyword>
<evidence type="ECO:0008006" key="3">
    <source>
        <dbReference type="Google" id="ProtNLM"/>
    </source>
</evidence>
<feature type="signal peptide" evidence="1">
    <location>
        <begin position="1"/>
        <end position="27"/>
    </location>
</feature>
<reference evidence="2" key="1">
    <citation type="submission" date="2024-07" db="EMBL/GenBank/DDBJ databases">
        <authorList>
            <person name="Yu S.T."/>
        </authorList>
    </citation>
    <scope>NUCLEOTIDE SEQUENCE</scope>
    <source>
        <strain evidence="2">R41</strain>
    </source>
</reference>
<proteinExistence type="predicted"/>
<dbReference type="AlphaFoldDB" id="A0AB39RMX2"/>
<evidence type="ECO:0000256" key="1">
    <source>
        <dbReference type="SAM" id="SignalP"/>
    </source>
</evidence>
<organism evidence="2">
    <name type="scientific">Streptomyces sp. R41</name>
    <dbReference type="NCBI Taxonomy" id="3238632"/>
    <lineage>
        <taxon>Bacteria</taxon>
        <taxon>Bacillati</taxon>
        <taxon>Actinomycetota</taxon>
        <taxon>Actinomycetes</taxon>
        <taxon>Kitasatosporales</taxon>
        <taxon>Streptomycetaceae</taxon>
        <taxon>Streptomyces</taxon>
    </lineage>
</organism>
<protein>
    <recommendedName>
        <fullName evidence="3">PLAT domain-containing protein</fullName>
    </recommendedName>
</protein>
<accession>A0AB39RMX2</accession>
<dbReference type="RefSeq" id="WP_369248992.1">
    <property type="nucleotide sequence ID" value="NZ_CP163443.1"/>
</dbReference>
<dbReference type="EMBL" id="CP163443">
    <property type="protein sequence ID" value="XDQ55861.1"/>
    <property type="molecule type" value="Genomic_DNA"/>
</dbReference>